<dbReference type="InterPro" id="IPR025905">
    <property type="entry name" value="NVEALA"/>
</dbReference>
<dbReference type="Pfam" id="PF14055">
    <property type="entry name" value="NVEALA"/>
    <property type="match status" value="1"/>
</dbReference>
<dbReference type="EMBL" id="CP027231">
    <property type="protein sequence ID" value="AVM54124.1"/>
    <property type="molecule type" value="Genomic_DNA"/>
</dbReference>
<protein>
    <recommendedName>
        <fullName evidence="4">NVEALA protein</fullName>
    </recommendedName>
</protein>
<dbReference type="RefSeq" id="WP_106043429.1">
    <property type="nucleotide sequence ID" value="NZ_CP027231.1"/>
</dbReference>
<keyword evidence="1" id="KW-0732">Signal</keyword>
<keyword evidence="3" id="KW-1185">Reference proteome</keyword>
<feature type="chain" id="PRO_5046646874" description="NVEALA protein" evidence="1">
    <location>
        <begin position="23"/>
        <end position="81"/>
    </location>
</feature>
<organism evidence="2 3">
    <name type="scientific">Bacteroides zoogleoformans</name>
    <dbReference type="NCBI Taxonomy" id="28119"/>
    <lineage>
        <taxon>Bacteria</taxon>
        <taxon>Pseudomonadati</taxon>
        <taxon>Bacteroidota</taxon>
        <taxon>Bacteroidia</taxon>
        <taxon>Bacteroidales</taxon>
        <taxon>Bacteroidaceae</taxon>
        <taxon>Bacteroides</taxon>
    </lineage>
</organism>
<dbReference type="GeneID" id="94549077"/>
<evidence type="ECO:0000313" key="3">
    <source>
        <dbReference type="Proteomes" id="UP000238304"/>
    </source>
</evidence>
<accession>A0ABM6TBG0</accession>
<evidence type="ECO:0000313" key="2">
    <source>
        <dbReference type="EMBL" id="AVM54124.1"/>
    </source>
</evidence>
<feature type="signal peptide" evidence="1">
    <location>
        <begin position="1"/>
        <end position="22"/>
    </location>
</feature>
<reference evidence="2 3" key="1">
    <citation type="submission" date="2018-02" db="EMBL/GenBank/DDBJ databases">
        <authorList>
            <person name="Holder M.E."/>
            <person name="Ajami N.J."/>
            <person name="Petrosino J.F."/>
        </authorList>
    </citation>
    <scope>NUCLEOTIDE SEQUENCE [LARGE SCALE GENOMIC DNA]</scope>
    <source>
        <strain evidence="2 3">ATCC 33285</strain>
    </source>
</reference>
<evidence type="ECO:0000256" key="1">
    <source>
        <dbReference type="SAM" id="SignalP"/>
    </source>
</evidence>
<proteinExistence type="predicted"/>
<gene>
    <name evidence="2" type="ORF">C4H11_12880</name>
</gene>
<evidence type="ECO:0008006" key="4">
    <source>
        <dbReference type="Google" id="ProtNLM"/>
    </source>
</evidence>
<name>A0ABM6TBG0_9BACE</name>
<sequence length="81" mass="8956">MKKKTFAILIVAVVATFAGYNAYQSQRAETMSDLLLANVEALASREGGTHSCEEVCHYCSGWRCTRIYGGVTSVCEPYRKN</sequence>
<dbReference type="Proteomes" id="UP000238304">
    <property type="component" value="Chromosome"/>
</dbReference>